<dbReference type="EMBL" id="CAFBPQ010000015">
    <property type="protein sequence ID" value="CAB5021179.1"/>
    <property type="molecule type" value="Genomic_DNA"/>
</dbReference>
<dbReference type="InterPro" id="IPR001457">
    <property type="entry name" value="NADH_UbQ/plastoQ_OxRdtase_su6"/>
</dbReference>
<feature type="compositionally biased region" description="Polar residues" evidence="1">
    <location>
        <begin position="184"/>
        <end position="195"/>
    </location>
</feature>
<evidence type="ECO:0000313" key="5">
    <source>
        <dbReference type="EMBL" id="CAB4976381.1"/>
    </source>
</evidence>
<feature type="transmembrane region" description="Helical" evidence="2">
    <location>
        <begin position="149"/>
        <end position="171"/>
    </location>
</feature>
<feature type="region of interest" description="Disordered" evidence="1">
    <location>
        <begin position="176"/>
        <end position="195"/>
    </location>
</feature>
<proteinExistence type="predicted"/>
<accession>A0A6J7GCH4</accession>
<dbReference type="PANTHER" id="PTHR33269:SF19">
    <property type="entry name" value="NADH-QUINONE OXIDOREDUCTASE SUBUNIT J"/>
    <property type="match status" value="1"/>
</dbReference>
<evidence type="ECO:0000256" key="1">
    <source>
        <dbReference type="SAM" id="MobiDB-lite"/>
    </source>
</evidence>
<feature type="transmembrane region" description="Helical" evidence="2">
    <location>
        <begin position="53"/>
        <end position="77"/>
    </location>
</feature>
<gene>
    <name evidence="3" type="ORF">UFOPK2683_00294</name>
    <name evidence="4" type="ORF">UFOPK3605_00660</name>
    <name evidence="5" type="ORF">UFOPK3897_00835</name>
    <name evidence="6" type="ORF">UFOPK4121_00668</name>
</gene>
<dbReference type="EMBL" id="CAFBMM010000024">
    <property type="protein sequence ID" value="CAB4904238.1"/>
    <property type="molecule type" value="Genomic_DNA"/>
</dbReference>
<organism evidence="4">
    <name type="scientific">freshwater metagenome</name>
    <dbReference type="NCBI Taxonomy" id="449393"/>
    <lineage>
        <taxon>unclassified sequences</taxon>
        <taxon>metagenomes</taxon>
        <taxon>ecological metagenomes</taxon>
    </lineage>
</organism>
<dbReference type="GO" id="GO:0008137">
    <property type="term" value="F:NADH dehydrogenase (ubiquinone) activity"/>
    <property type="evidence" value="ECO:0007669"/>
    <property type="project" value="InterPro"/>
</dbReference>
<feature type="transmembrane region" description="Helical" evidence="2">
    <location>
        <begin position="30"/>
        <end position="47"/>
    </location>
</feature>
<keyword evidence="2" id="KW-1133">Transmembrane helix</keyword>
<dbReference type="EMBL" id="CAFBOF010000014">
    <property type="protein sequence ID" value="CAB4976381.1"/>
    <property type="molecule type" value="Genomic_DNA"/>
</dbReference>
<sequence>MNAVIFFIFAASTLVGAGGVVLARNPVHSALFLVQTLLSVAVLFLLQDAELLAAVQVIVYAGAIVVLFLFVIMLIGVDRREALTETLRFQRPIAVALGAIVLAEIIFLTGHTWATGAATQSGVPITGSTSSGDLGNNIQRVARVLFTDFLWPFELTALLLVVAVVGSVVLARGSGDRSERSIEEPSSTADSESAS</sequence>
<name>A0A6J7GCH4_9ZZZZ</name>
<evidence type="ECO:0000256" key="2">
    <source>
        <dbReference type="SAM" id="Phobius"/>
    </source>
</evidence>
<dbReference type="Gene3D" id="1.20.120.1200">
    <property type="entry name" value="NADH-ubiquinone/plastoquinone oxidoreductase chain 6, subunit NuoJ"/>
    <property type="match status" value="1"/>
</dbReference>
<reference evidence="4" key="1">
    <citation type="submission" date="2020-05" db="EMBL/GenBank/DDBJ databases">
        <authorList>
            <person name="Chiriac C."/>
            <person name="Salcher M."/>
            <person name="Ghai R."/>
            <person name="Kavagutti S V."/>
        </authorList>
    </citation>
    <scope>NUCLEOTIDE SEQUENCE</scope>
</reference>
<keyword evidence="2" id="KW-0472">Membrane</keyword>
<dbReference type="Pfam" id="PF00499">
    <property type="entry name" value="Oxidored_q3"/>
    <property type="match status" value="1"/>
</dbReference>
<protein>
    <submittedName>
        <fullName evidence="4">Unannotated protein</fullName>
    </submittedName>
</protein>
<dbReference type="InterPro" id="IPR042106">
    <property type="entry name" value="Nuo/plastoQ_OxRdtase_6_NuoJ"/>
</dbReference>
<dbReference type="AlphaFoldDB" id="A0A6J7GCH4"/>
<dbReference type="EMBL" id="CAEZYK010000010">
    <property type="protein sequence ID" value="CAB4716372.1"/>
    <property type="molecule type" value="Genomic_DNA"/>
</dbReference>
<evidence type="ECO:0000313" key="4">
    <source>
        <dbReference type="EMBL" id="CAB4904238.1"/>
    </source>
</evidence>
<evidence type="ECO:0000313" key="3">
    <source>
        <dbReference type="EMBL" id="CAB4716372.1"/>
    </source>
</evidence>
<evidence type="ECO:0000313" key="6">
    <source>
        <dbReference type="EMBL" id="CAB5021179.1"/>
    </source>
</evidence>
<feature type="transmembrane region" description="Helical" evidence="2">
    <location>
        <begin position="89"/>
        <end position="108"/>
    </location>
</feature>
<feature type="transmembrane region" description="Helical" evidence="2">
    <location>
        <begin position="6"/>
        <end position="23"/>
    </location>
</feature>
<dbReference type="PANTHER" id="PTHR33269">
    <property type="entry name" value="NADH-UBIQUINONE OXIDOREDUCTASE CHAIN 6"/>
    <property type="match status" value="1"/>
</dbReference>
<keyword evidence="2" id="KW-0812">Transmembrane</keyword>